<organism evidence="2 3">
    <name type="scientific">Cylindrotheca closterium</name>
    <dbReference type="NCBI Taxonomy" id="2856"/>
    <lineage>
        <taxon>Eukaryota</taxon>
        <taxon>Sar</taxon>
        <taxon>Stramenopiles</taxon>
        <taxon>Ochrophyta</taxon>
        <taxon>Bacillariophyta</taxon>
        <taxon>Bacillariophyceae</taxon>
        <taxon>Bacillariophycidae</taxon>
        <taxon>Bacillariales</taxon>
        <taxon>Bacillariaceae</taxon>
        <taxon>Cylindrotheca</taxon>
    </lineage>
</organism>
<dbReference type="AlphaFoldDB" id="A0AAD2FSE1"/>
<evidence type="ECO:0000256" key="1">
    <source>
        <dbReference type="SAM" id="MobiDB-lite"/>
    </source>
</evidence>
<protein>
    <submittedName>
        <fullName evidence="2">Uncharacterized protein</fullName>
    </submittedName>
</protein>
<accession>A0AAD2FSE1</accession>
<dbReference type="EMBL" id="CAKOGP040001792">
    <property type="protein sequence ID" value="CAJ1951742.1"/>
    <property type="molecule type" value="Genomic_DNA"/>
</dbReference>
<sequence>MNEYKYFYYRLCVGQQELGEVDRVKWTRSEHESRDVGELRESIYERNRRSYCQHCDARNLSVYAKDTTVESYETEQPLAIDVSLNDSKIQGTPTALPLLVVVSAPTPLIPAANDAIDLVNDGAVANAKHLLNSLFDTTVADNLPNTFAKRQPFRAIRVFLTRRKKRLREFDGHYSNSQDRNSKCPPRGADRSPVNDPRALTPQQQEVAPPRITKVAIVRIEKEV</sequence>
<name>A0AAD2FSE1_9STRA</name>
<keyword evidence="3" id="KW-1185">Reference proteome</keyword>
<evidence type="ECO:0000313" key="3">
    <source>
        <dbReference type="Proteomes" id="UP001295423"/>
    </source>
</evidence>
<gene>
    <name evidence="2" type="ORF">CYCCA115_LOCUS13215</name>
</gene>
<comment type="caution">
    <text evidence="2">The sequence shown here is derived from an EMBL/GenBank/DDBJ whole genome shotgun (WGS) entry which is preliminary data.</text>
</comment>
<evidence type="ECO:0000313" key="2">
    <source>
        <dbReference type="EMBL" id="CAJ1951742.1"/>
    </source>
</evidence>
<feature type="region of interest" description="Disordered" evidence="1">
    <location>
        <begin position="170"/>
        <end position="208"/>
    </location>
</feature>
<proteinExistence type="predicted"/>
<dbReference type="Proteomes" id="UP001295423">
    <property type="component" value="Unassembled WGS sequence"/>
</dbReference>
<reference evidence="2" key="1">
    <citation type="submission" date="2023-08" db="EMBL/GenBank/DDBJ databases">
        <authorList>
            <person name="Audoor S."/>
            <person name="Bilcke G."/>
        </authorList>
    </citation>
    <scope>NUCLEOTIDE SEQUENCE</scope>
</reference>